<proteinExistence type="inferred from homology"/>
<evidence type="ECO:0000256" key="10">
    <source>
        <dbReference type="ARBA" id="ARBA00023157"/>
    </source>
</evidence>
<dbReference type="Pfam" id="PF07731">
    <property type="entry name" value="Cu-oxidase_2"/>
    <property type="match status" value="1"/>
</dbReference>
<reference evidence="16 17" key="1">
    <citation type="submission" date="2018-02" db="EMBL/GenBank/DDBJ databases">
        <title>Genome sequence of the basidiomycete white-rot fungus Phlebia centrifuga.</title>
        <authorList>
            <person name="Granchi Z."/>
            <person name="Peng M."/>
            <person name="de Vries R.P."/>
            <person name="Hilden K."/>
            <person name="Makela M.R."/>
            <person name="Grigoriev I."/>
            <person name="Riley R."/>
        </authorList>
    </citation>
    <scope>NUCLEOTIDE SEQUENCE [LARGE SCALE GENOMIC DNA]</scope>
    <source>
        <strain evidence="16 17">FBCC195</strain>
    </source>
</reference>
<gene>
    <name evidence="16" type="ORF">PHLCEN_2v3220</name>
</gene>
<dbReference type="GO" id="GO:0005507">
    <property type="term" value="F:copper ion binding"/>
    <property type="evidence" value="ECO:0007669"/>
    <property type="project" value="InterPro"/>
</dbReference>
<dbReference type="Pfam" id="PF00394">
    <property type="entry name" value="Cu-oxidase"/>
    <property type="match status" value="1"/>
</dbReference>
<dbReference type="PROSITE" id="PS00079">
    <property type="entry name" value="MULTICOPPER_OXIDASE1"/>
    <property type="match status" value="2"/>
</dbReference>
<sequence>GANFQINVVDKLENETMLKSTSVHWHGIAQHHSNWADGTASVTQCPIASGDSFLYEFNVPDQAGTFWYHSHLSLQYCDGLRGAFIVYDPEDPHAYMYDVDNEDTIITLADWYHAPVETIPVPPTVDSTLINGLGRYPSGPASELAVINVQTGKRYRFRLIAMVCDPWYTFSIDAHNMTIIEVDGINSQPLLIDSMNIYAGQRYSFVLEANQPVGNYWIRAEPSVPNLSGFAGGINSAILRYHGAPNTEPTSQQNPSVMPLNEVNLHPLDNLPAPGLPFTGGVDYPLNLNMGFNGTPGEGGFFVINNATFNPPTVPVLLQILSGAKTAQELLPAGSVYGIPLNAVIELTIPPGTALDGPHPFHLHGSTFSVVRSAGSDVHNYKNPIRRDTVSIGTASTDNVTIRWETNTPGPWFLHCHIDFHLKAGMAIVFAEDVPQVAAANPVPDEESSLYIQLVATQVELERIKERTDPEIARTQKRLAHALLDISRLRRETVTLNALLDDAIAERASIIAAIGELGRPSTSCSVTQTISEQPAPSFDIDCLLTSSVAEEVIVDTRVTIQRLQSEVENQKTMFTEAIQELEELHAEKARLGADLIQSRARCAEANLLLQTAHNDYNTFKTNARQLDSRRIKDLRSLVFTLFVLWHLTRYMGTRLAVVMRAQTNVLSRWRIVSNQKVEARRDLLRVIDVNHDLRHQLQVQSTLRKEYKGAAKKWHSEYHKSIKARDLATNKFRAYHQHANTRYSSTTTRLLTGLLILWRMCLVLTPQLTEARAASRALEDTVAEIAKKAAVKEEIVVKQPPLLPTSDESYDDMYRSSTVALAATLLSLRKNQREKSKYVEADRTQLRARVARIQEKIRAIEAVDSAYRRVLFQQTKSHIEDDGFTWSK</sequence>
<keyword evidence="6" id="KW-0964">Secreted</keyword>
<evidence type="ECO:0000256" key="7">
    <source>
        <dbReference type="ARBA" id="ARBA00022723"/>
    </source>
</evidence>
<dbReference type="EMBL" id="MLYV02000292">
    <property type="protein sequence ID" value="PSS17149.1"/>
    <property type="molecule type" value="Genomic_DNA"/>
</dbReference>
<comment type="catalytic activity">
    <reaction evidence="1">
        <text>4 hydroquinone + O2 = 4 benzosemiquinone + 2 H2O</text>
        <dbReference type="Rhea" id="RHEA:11276"/>
        <dbReference type="ChEBI" id="CHEBI:15377"/>
        <dbReference type="ChEBI" id="CHEBI:15379"/>
        <dbReference type="ChEBI" id="CHEBI:17594"/>
        <dbReference type="ChEBI" id="CHEBI:17977"/>
        <dbReference type="EC" id="1.10.3.2"/>
    </reaction>
</comment>
<dbReference type="InterPro" id="IPR008972">
    <property type="entry name" value="Cupredoxin"/>
</dbReference>
<keyword evidence="7" id="KW-0479">Metal-binding</keyword>
<evidence type="ECO:0000256" key="8">
    <source>
        <dbReference type="ARBA" id="ARBA00023002"/>
    </source>
</evidence>
<evidence type="ECO:0000259" key="15">
    <source>
        <dbReference type="Pfam" id="PF07732"/>
    </source>
</evidence>
<dbReference type="PANTHER" id="PTHR11709:SF511">
    <property type="entry name" value="LACCASE"/>
    <property type="match status" value="1"/>
</dbReference>
<feature type="coiled-coil region" evidence="12">
    <location>
        <begin position="560"/>
        <end position="594"/>
    </location>
</feature>
<keyword evidence="9" id="KW-0186">Copper</keyword>
<comment type="subcellular location">
    <subcellularLocation>
        <location evidence="3">Secreted</location>
    </subcellularLocation>
</comment>
<evidence type="ECO:0000256" key="12">
    <source>
        <dbReference type="SAM" id="Coils"/>
    </source>
</evidence>
<dbReference type="FunFam" id="2.60.40.420:FF:000045">
    <property type="entry name" value="Laccase 2"/>
    <property type="match status" value="1"/>
</dbReference>
<dbReference type="AlphaFoldDB" id="A0A2R6QXQ5"/>
<dbReference type="GO" id="GO:0052716">
    <property type="term" value="F:hydroquinone:oxygen oxidoreductase activity"/>
    <property type="evidence" value="ECO:0007669"/>
    <property type="project" value="UniProtKB-EC"/>
</dbReference>
<comment type="caution">
    <text evidence="16">The sequence shown here is derived from an EMBL/GenBank/DDBJ whole genome shotgun (WGS) entry which is preliminary data.</text>
</comment>
<dbReference type="InterPro" id="IPR011706">
    <property type="entry name" value="Cu-oxidase_C"/>
</dbReference>
<evidence type="ECO:0000313" key="16">
    <source>
        <dbReference type="EMBL" id="PSS17149.1"/>
    </source>
</evidence>
<dbReference type="PROSITE" id="PS00080">
    <property type="entry name" value="MULTICOPPER_OXIDASE2"/>
    <property type="match status" value="1"/>
</dbReference>
<evidence type="ECO:0000259" key="13">
    <source>
        <dbReference type="Pfam" id="PF00394"/>
    </source>
</evidence>
<comment type="cofactor">
    <cofactor evidence="2">
        <name>Cu cation</name>
        <dbReference type="ChEBI" id="CHEBI:23378"/>
    </cofactor>
</comment>
<dbReference type="Pfam" id="PF07732">
    <property type="entry name" value="Cu-oxidase_3"/>
    <property type="match status" value="1"/>
</dbReference>
<dbReference type="InterPro" id="IPR002355">
    <property type="entry name" value="Cu_oxidase_Cu_BS"/>
</dbReference>
<evidence type="ECO:0000256" key="5">
    <source>
        <dbReference type="ARBA" id="ARBA00012297"/>
    </source>
</evidence>
<evidence type="ECO:0000256" key="9">
    <source>
        <dbReference type="ARBA" id="ARBA00023008"/>
    </source>
</evidence>
<dbReference type="Proteomes" id="UP000186601">
    <property type="component" value="Unassembled WGS sequence"/>
</dbReference>
<evidence type="ECO:0000256" key="2">
    <source>
        <dbReference type="ARBA" id="ARBA00001935"/>
    </source>
</evidence>
<evidence type="ECO:0000256" key="6">
    <source>
        <dbReference type="ARBA" id="ARBA00022525"/>
    </source>
</evidence>
<dbReference type="Gene3D" id="2.60.40.420">
    <property type="entry name" value="Cupredoxins - blue copper proteins"/>
    <property type="match status" value="3"/>
</dbReference>
<dbReference type="InterPro" id="IPR045087">
    <property type="entry name" value="Cu-oxidase_fam"/>
</dbReference>
<dbReference type="CDD" id="cd13903">
    <property type="entry name" value="CuRO_3_Tv-LCC_like"/>
    <property type="match status" value="1"/>
</dbReference>
<dbReference type="InterPro" id="IPR011707">
    <property type="entry name" value="Cu-oxidase-like_N"/>
</dbReference>
<evidence type="ECO:0000313" key="17">
    <source>
        <dbReference type="Proteomes" id="UP000186601"/>
    </source>
</evidence>
<dbReference type="InterPro" id="IPR001117">
    <property type="entry name" value="Cu-oxidase_2nd"/>
</dbReference>
<keyword evidence="12" id="KW-0175">Coiled coil</keyword>
<accession>A0A2R6QXQ5</accession>
<comment type="similarity">
    <text evidence="4">Belongs to the multicopper oxidase family.</text>
</comment>
<keyword evidence="17" id="KW-1185">Reference proteome</keyword>
<evidence type="ECO:0000256" key="4">
    <source>
        <dbReference type="ARBA" id="ARBA00010609"/>
    </source>
</evidence>
<feature type="non-terminal residue" evidence="16">
    <location>
        <position position="1"/>
    </location>
</feature>
<evidence type="ECO:0000256" key="11">
    <source>
        <dbReference type="ARBA" id="ARBA00023180"/>
    </source>
</evidence>
<feature type="domain" description="Plastocyanin-like" evidence="15">
    <location>
        <begin position="8"/>
        <end position="90"/>
    </location>
</feature>
<protein>
    <recommendedName>
        <fullName evidence="5">laccase</fullName>
        <ecNumber evidence="5">1.10.3.2</ecNumber>
    </recommendedName>
</protein>
<dbReference type="STRING" id="98765.A0A2R6QXQ5"/>
<dbReference type="EC" id="1.10.3.2" evidence="5"/>
<keyword evidence="8" id="KW-0560">Oxidoreductase</keyword>
<evidence type="ECO:0000256" key="3">
    <source>
        <dbReference type="ARBA" id="ARBA00004613"/>
    </source>
</evidence>
<evidence type="ECO:0000256" key="1">
    <source>
        <dbReference type="ARBA" id="ARBA00000349"/>
    </source>
</evidence>
<dbReference type="PANTHER" id="PTHR11709">
    <property type="entry name" value="MULTI-COPPER OXIDASE"/>
    <property type="match status" value="1"/>
</dbReference>
<dbReference type="GO" id="GO:0005576">
    <property type="term" value="C:extracellular region"/>
    <property type="evidence" value="ECO:0007669"/>
    <property type="project" value="UniProtKB-SubCell"/>
</dbReference>
<feature type="domain" description="Plastocyanin-like" evidence="13">
    <location>
        <begin position="102"/>
        <end position="244"/>
    </location>
</feature>
<keyword evidence="11" id="KW-0325">Glycoprotein</keyword>
<keyword evidence="10" id="KW-1015">Disulfide bond</keyword>
<feature type="domain" description="Plastocyanin-like" evidence="14">
    <location>
        <begin position="311"/>
        <end position="433"/>
    </location>
</feature>
<name>A0A2R6QXQ5_9APHY</name>
<organism evidence="16 17">
    <name type="scientific">Hermanssonia centrifuga</name>
    <dbReference type="NCBI Taxonomy" id="98765"/>
    <lineage>
        <taxon>Eukaryota</taxon>
        <taxon>Fungi</taxon>
        <taxon>Dikarya</taxon>
        <taxon>Basidiomycota</taxon>
        <taxon>Agaricomycotina</taxon>
        <taxon>Agaricomycetes</taxon>
        <taxon>Polyporales</taxon>
        <taxon>Meruliaceae</taxon>
        <taxon>Hermanssonia</taxon>
    </lineage>
</organism>
<evidence type="ECO:0000259" key="14">
    <source>
        <dbReference type="Pfam" id="PF07731"/>
    </source>
</evidence>
<dbReference type="InterPro" id="IPR033138">
    <property type="entry name" value="Cu_oxidase_CS"/>
</dbReference>
<dbReference type="SUPFAM" id="SSF49503">
    <property type="entry name" value="Cupredoxins"/>
    <property type="match status" value="3"/>
</dbReference>
<dbReference type="OrthoDB" id="2121828at2759"/>